<organism evidence="2 3">
    <name type="scientific">Alternaria atra</name>
    <dbReference type="NCBI Taxonomy" id="119953"/>
    <lineage>
        <taxon>Eukaryota</taxon>
        <taxon>Fungi</taxon>
        <taxon>Dikarya</taxon>
        <taxon>Ascomycota</taxon>
        <taxon>Pezizomycotina</taxon>
        <taxon>Dothideomycetes</taxon>
        <taxon>Pleosporomycetidae</taxon>
        <taxon>Pleosporales</taxon>
        <taxon>Pleosporineae</taxon>
        <taxon>Pleosporaceae</taxon>
        <taxon>Alternaria</taxon>
        <taxon>Alternaria sect. Ulocladioides</taxon>
    </lineage>
</organism>
<comment type="caution">
    <text evidence="2">The sequence shown here is derived from an EMBL/GenBank/DDBJ whole genome shotgun (WGS) entry which is preliminary data.</text>
</comment>
<evidence type="ECO:0000313" key="2">
    <source>
        <dbReference type="EMBL" id="CAG5147306.1"/>
    </source>
</evidence>
<gene>
    <name evidence="2" type="ORF">ALTATR162_LOCUS2016</name>
</gene>
<name>A0A8J2N2Y1_9PLEO</name>
<dbReference type="Gene3D" id="2.130.10.10">
    <property type="entry name" value="YVTN repeat-like/Quinoprotein amine dehydrogenase"/>
    <property type="match status" value="1"/>
</dbReference>
<accession>A0A8J2N2Y1</accession>
<reference evidence="2" key="1">
    <citation type="submission" date="2021-05" db="EMBL/GenBank/DDBJ databases">
        <authorList>
            <person name="Stam R."/>
        </authorList>
    </citation>
    <scope>NUCLEOTIDE SEQUENCE</scope>
    <source>
        <strain evidence="2">CS162</strain>
    </source>
</reference>
<keyword evidence="3" id="KW-1185">Reference proteome</keyword>
<evidence type="ECO:0000256" key="1">
    <source>
        <dbReference type="SAM" id="MobiDB-lite"/>
    </source>
</evidence>
<feature type="compositionally biased region" description="Acidic residues" evidence="1">
    <location>
        <begin position="224"/>
        <end position="243"/>
    </location>
</feature>
<dbReference type="OrthoDB" id="5323870at2759"/>
<dbReference type="EMBL" id="CAJRGZ010000015">
    <property type="protein sequence ID" value="CAG5147306.1"/>
    <property type="molecule type" value="Genomic_DNA"/>
</dbReference>
<protein>
    <recommendedName>
        <fullName evidence="4">Nucleoporin NUP37</fullName>
    </recommendedName>
</protein>
<evidence type="ECO:0008006" key="4">
    <source>
        <dbReference type="Google" id="ProtNLM"/>
    </source>
</evidence>
<dbReference type="GeneID" id="67013415"/>
<proteinExistence type="predicted"/>
<evidence type="ECO:0000313" key="3">
    <source>
        <dbReference type="Proteomes" id="UP000676310"/>
    </source>
</evidence>
<sequence>MEPIVASKGKLAQLRYELPHRVHASTVYPVKAPNGSTIILYGHETGVGILWRGGRPLKKTAPPPKQPAKPAKVNGISNDAIMIIDSDDDEPAKAVAEPLPKAEFEEEEEELDPDQPYASIVQQLSLSLSTQVLHIAVPQIPSASTLRPADTIPPIFSKSIVFTVACADSTVRIITLPLSPPPHVAKDKPYSAKSHFGEDIVKVHGHQSIPRGVTMTWTAKGEPDSVDEPEDGMDVDEEEEDAATSEHKYQPRAGEGFDLLVASHSAELGGLLKLFRFELSETSLKVSHPVVPYKTLTLSKPASRIAFNTAQYPKRRHSQLLVADSTGTARIYDPFALPTRSRRPSGGRNEPGAFVGTFRSSFEGVKNIVLTPAVLASRKSIIDAAWASDGRHVLALLADGEWGVWDIDRSGPSPPADPSAFSLRGYVGTVEKEGSSSGASSPKRGSRNSLAPMTPNTRKRKEETLFQGSASSSTVATRGGVSVASIASTNGTSEDSVLIWYGSEIYRIADLIKFWSRTASASSGGSLPGPGLQVQDVLLCGEAITSVSQFDTTTQASRMAVARDTLISTEHRLIITASTSQPLGRDLNAIFAREQVEDDASNRTDQALLTHGELDLGGMDRMLESMEGSGTSGAVSKSLTMGGPRKVLFASSAA</sequence>
<feature type="region of interest" description="Disordered" evidence="1">
    <location>
        <begin position="218"/>
        <end position="247"/>
    </location>
</feature>
<dbReference type="InterPro" id="IPR015943">
    <property type="entry name" value="WD40/YVTN_repeat-like_dom_sf"/>
</dbReference>
<dbReference type="RefSeq" id="XP_043165553.1">
    <property type="nucleotide sequence ID" value="XM_043309618.1"/>
</dbReference>
<dbReference type="AlphaFoldDB" id="A0A8J2N2Y1"/>
<feature type="region of interest" description="Disordered" evidence="1">
    <location>
        <begin position="431"/>
        <end position="471"/>
    </location>
</feature>
<dbReference type="InterPro" id="IPR036322">
    <property type="entry name" value="WD40_repeat_dom_sf"/>
</dbReference>
<feature type="region of interest" description="Disordered" evidence="1">
    <location>
        <begin position="92"/>
        <end position="112"/>
    </location>
</feature>
<dbReference type="Proteomes" id="UP000676310">
    <property type="component" value="Unassembled WGS sequence"/>
</dbReference>
<dbReference type="SUPFAM" id="SSF50978">
    <property type="entry name" value="WD40 repeat-like"/>
    <property type="match status" value="1"/>
</dbReference>
<feature type="compositionally biased region" description="Polar residues" evidence="1">
    <location>
        <begin position="447"/>
        <end position="456"/>
    </location>
</feature>